<dbReference type="FunFam" id="3.40.640.10:FF:000073">
    <property type="entry name" value="Probable 4-aminobutyrate aminotransferase"/>
    <property type="match status" value="1"/>
</dbReference>
<evidence type="ECO:0000256" key="7">
    <source>
        <dbReference type="ARBA" id="ARBA00022898"/>
    </source>
</evidence>
<evidence type="ECO:0000256" key="4">
    <source>
        <dbReference type="ARBA" id="ARBA00012912"/>
    </source>
</evidence>
<evidence type="ECO:0000313" key="16">
    <source>
        <dbReference type="Proteomes" id="UP000494106"/>
    </source>
</evidence>
<evidence type="ECO:0000256" key="6">
    <source>
        <dbReference type="ARBA" id="ARBA00022679"/>
    </source>
</evidence>
<evidence type="ECO:0000256" key="9">
    <source>
        <dbReference type="ARBA" id="ARBA00030204"/>
    </source>
</evidence>
<evidence type="ECO:0000256" key="5">
    <source>
        <dbReference type="ARBA" id="ARBA00022576"/>
    </source>
</evidence>
<dbReference type="InterPro" id="IPR004631">
    <property type="entry name" value="4NH2But_aminotransferase_euk"/>
</dbReference>
<dbReference type="EC" id="2.6.1.19" evidence="4"/>
<dbReference type="SUPFAM" id="SSF53383">
    <property type="entry name" value="PLP-dependent transferases"/>
    <property type="match status" value="1"/>
</dbReference>
<gene>
    <name evidence="14" type="ORF">APLA_LOCUS2021</name>
    <name evidence="15" type="ORF">APLA_LOCUS9826</name>
</gene>
<dbReference type="Gene3D" id="3.90.1150.10">
    <property type="entry name" value="Aspartate Aminotransferase, domain 1"/>
    <property type="match status" value="1"/>
</dbReference>
<keyword evidence="6" id="KW-0808">Transferase</keyword>
<evidence type="ECO:0000256" key="1">
    <source>
        <dbReference type="ARBA" id="ARBA00001933"/>
    </source>
</evidence>
<dbReference type="Pfam" id="PF00202">
    <property type="entry name" value="Aminotran_3"/>
    <property type="match status" value="1"/>
</dbReference>
<dbReference type="GO" id="GO:0034386">
    <property type="term" value="F:4-aminobutyrate:2-oxoglutarate transaminase activity"/>
    <property type="evidence" value="ECO:0007669"/>
    <property type="project" value="UniProtKB-EC"/>
</dbReference>
<dbReference type="InterPro" id="IPR015421">
    <property type="entry name" value="PyrdxlP-dep_Trfase_major"/>
</dbReference>
<dbReference type="PANTHER" id="PTHR43206">
    <property type="entry name" value="AMINOTRANSFERASE"/>
    <property type="match status" value="1"/>
</dbReference>
<dbReference type="EMBL" id="CADEBC010000159">
    <property type="protein sequence ID" value="CAB3224528.1"/>
    <property type="molecule type" value="Genomic_DNA"/>
</dbReference>
<dbReference type="PIRSF" id="PIRSF000521">
    <property type="entry name" value="Transaminase_4ab_Lys_Orn"/>
    <property type="match status" value="1"/>
</dbReference>
<comment type="catalytic activity">
    <reaction evidence="12">
        <text>4-aminobutanoate + 2-oxoglutarate = succinate semialdehyde + L-glutamate</text>
        <dbReference type="Rhea" id="RHEA:23352"/>
        <dbReference type="ChEBI" id="CHEBI:16810"/>
        <dbReference type="ChEBI" id="CHEBI:29985"/>
        <dbReference type="ChEBI" id="CHEBI:57706"/>
        <dbReference type="ChEBI" id="CHEBI:59888"/>
        <dbReference type="EC" id="2.6.1.19"/>
    </reaction>
</comment>
<dbReference type="OrthoDB" id="5419315at2759"/>
<dbReference type="Gene3D" id="3.40.640.10">
    <property type="entry name" value="Type I PLP-dependent aspartate aminotransferase-like (Major domain)"/>
    <property type="match status" value="1"/>
</dbReference>
<keyword evidence="5" id="KW-0032">Aminotransferase</keyword>
<dbReference type="EMBL" id="CADEBD010000312">
    <property type="protein sequence ID" value="CAB3242145.1"/>
    <property type="molecule type" value="Genomic_DNA"/>
</dbReference>
<evidence type="ECO:0000256" key="8">
    <source>
        <dbReference type="ARBA" id="ARBA00029760"/>
    </source>
</evidence>
<reference evidence="16 17" key="1">
    <citation type="submission" date="2020-04" db="EMBL/GenBank/DDBJ databases">
        <authorList>
            <person name="Wallbank WR R."/>
            <person name="Pardo Diaz C."/>
            <person name="Kozak K."/>
            <person name="Martin S."/>
            <person name="Jiggins C."/>
            <person name="Moest M."/>
            <person name="Warren A I."/>
            <person name="Byers J.R.P. K."/>
            <person name="Montejo-Kovacevich G."/>
            <person name="Yen C E."/>
        </authorList>
    </citation>
    <scope>NUCLEOTIDE SEQUENCE [LARGE SCALE GENOMIC DNA]</scope>
</reference>
<name>A0A8S0YXK4_ARCPL</name>
<dbReference type="NCBIfam" id="TIGR00699">
    <property type="entry name" value="GABAtrns_euk"/>
    <property type="match status" value="1"/>
</dbReference>
<evidence type="ECO:0000256" key="3">
    <source>
        <dbReference type="ARBA" id="ARBA00012876"/>
    </source>
</evidence>
<comment type="caution">
    <text evidence="14">The sequence shown here is derived from an EMBL/GenBank/DDBJ whole genome shotgun (WGS) entry which is preliminary data.</text>
</comment>
<keyword evidence="16" id="KW-1185">Reference proteome</keyword>
<dbReference type="GO" id="GO:0009450">
    <property type="term" value="P:gamma-aminobutyric acid catabolic process"/>
    <property type="evidence" value="ECO:0007669"/>
    <property type="project" value="TreeGrafter"/>
</dbReference>
<evidence type="ECO:0000256" key="13">
    <source>
        <dbReference type="RuleBase" id="RU003560"/>
    </source>
</evidence>
<evidence type="ECO:0000256" key="11">
    <source>
        <dbReference type="ARBA" id="ARBA00031787"/>
    </source>
</evidence>
<evidence type="ECO:0000313" key="17">
    <source>
        <dbReference type="Proteomes" id="UP000494256"/>
    </source>
</evidence>
<evidence type="ECO:0000313" key="15">
    <source>
        <dbReference type="EMBL" id="CAB3242145.1"/>
    </source>
</evidence>
<comment type="similarity">
    <text evidence="2 13">Belongs to the class-III pyridoxal-phosphate-dependent aminotransferase family.</text>
</comment>
<organism evidence="14 16">
    <name type="scientific">Arctia plantaginis</name>
    <name type="common">Wood tiger moth</name>
    <name type="synonym">Phalaena plantaginis</name>
    <dbReference type="NCBI Taxonomy" id="874455"/>
    <lineage>
        <taxon>Eukaryota</taxon>
        <taxon>Metazoa</taxon>
        <taxon>Ecdysozoa</taxon>
        <taxon>Arthropoda</taxon>
        <taxon>Hexapoda</taxon>
        <taxon>Insecta</taxon>
        <taxon>Pterygota</taxon>
        <taxon>Neoptera</taxon>
        <taxon>Endopterygota</taxon>
        <taxon>Lepidoptera</taxon>
        <taxon>Glossata</taxon>
        <taxon>Ditrysia</taxon>
        <taxon>Noctuoidea</taxon>
        <taxon>Erebidae</taxon>
        <taxon>Arctiinae</taxon>
        <taxon>Arctia</taxon>
    </lineage>
</organism>
<dbReference type="InterPro" id="IPR015424">
    <property type="entry name" value="PyrdxlP-dep_Trfase"/>
</dbReference>
<keyword evidence="7 13" id="KW-0663">Pyridoxal phosphate</keyword>
<dbReference type="GO" id="GO:0005739">
    <property type="term" value="C:mitochondrion"/>
    <property type="evidence" value="ECO:0007669"/>
    <property type="project" value="TreeGrafter"/>
</dbReference>
<dbReference type="GO" id="GO:0047298">
    <property type="term" value="F:(S)-3-amino-2-methylpropionate transaminase activity"/>
    <property type="evidence" value="ECO:0007669"/>
    <property type="project" value="UniProtKB-EC"/>
</dbReference>
<sequence>MMRLTTIRILNDSLLSLSGSIDCSCRHKSNLQEPSKPVVKPPIPGPKSQKLFKELNNIQQAGSVKIFCDFDKSFGNYLVDADNNYILDLYTQISSVPLGYNHPYLLKAFEDEHNLRALVNRPALGVFPACDWPKTLRDTLLAISPPGLCNVFTMMCGACSNENAMKAACINFCSKARSGKKTFGTPELISVMSNEPPGSPSLTILSFKGAFHGRTMGALTTTRSKALHKLDIPAFPWGLGPTFPRYQYPLNEFTRENKKEDEKSLAEVAAAINKFKKNRPVAALIVEPIQGEGGDNEASPEFFRALQKLCKQNGVALILDEVQTGCGPTGKMWCHEHFDLPEPPDMVTFSKKMFTGGYFYKRDYHPPHAFRIFNTWMGDPSKLILLQAFLKCLKKEKLLELVKKTGEALREGLLNIESEFPRLVHSVRGRGTFVAFNTANTATRDKLLCQLLQKGILIGGCGNAGIRHRPALTFTPRHAYVYLDILRQTLKSIDVRKGGDPCGKSR</sequence>
<dbReference type="InterPro" id="IPR005814">
    <property type="entry name" value="Aminotrans_3"/>
</dbReference>
<evidence type="ECO:0000313" key="14">
    <source>
        <dbReference type="EMBL" id="CAB3224528.1"/>
    </source>
</evidence>
<dbReference type="AlphaFoldDB" id="A0A8S0YXK4"/>
<evidence type="ECO:0000256" key="12">
    <source>
        <dbReference type="ARBA" id="ARBA00048021"/>
    </source>
</evidence>
<dbReference type="Proteomes" id="UP000494106">
    <property type="component" value="Unassembled WGS sequence"/>
</dbReference>
<proteinExistence type="inferred from homology"/>
<protein>
    <recommendedName>
        <fullName evidence="10">(S)-3-amino-2-methylpropionate transaminase</fullName>
        <ecNumber evidence="4">2.6.1.19</ecNumber>
        <ecNumber evidence="3">2.6.1.22</ecNumber>
    </recommendedName>
    <alternativeName>
        <fullName evidence="11">GABA aminotransferase</fullName>
    </alternativeName>
    <alternativeName>
        <fullName evidence="9">Gamma-amino-N-butyrate transaminase</fullName>
    </alternativeName>
    <alternativeName>
        <fullName evidence="8">L-AIBAT</fullName>
    </alternativeName>
</protein>
<comment type="cofactor">
    <cofactor evidence="1">
        <name>pyridoxal 5'-phosphate</name>
        <dbReference type="ChEBI" id="CHEBI:597326"/>
    </cofactor>
</comment>
<dbReference type="Proteomes" id="UP000494256">
    <property type="component" value="Unassembled WGS sequence"/>
</dbReference>
<evidence type="ECO:0000256" key="10">
    <source>
        <dbReference type="ARBA" id="ARBA00030857"/>
    </source>
</evidence>
<evidence type="ECO:0000256" key="2">
    <source>
        <dbReference type="ARBA" id="ARBA00008954"/>
    </source>
</evidence>
<dbReference type="CDD" id="cd00610">
    <property type="entry name" value="OAT_like"/>
    <property type="match status" value="1"/>
</dbReference>
<dbReference type="PANTHER" id="PTHR43206:SF1">
    <property type="entry name" value="4-AMINOBUTYRATE AMINOTRANSFERASE, MITOCHONDRIAL"/>
    <property type="match status" value="1"/>
</dbReference>
<dbReference type="InterPro" id="IPR015422">
    <property type="entry name" value="PyrdxlP-dep_Trfase_small"/>
</dbReference>
<dbReference type="GO" id="GO:0030170">
    <property type="term" value="F:pyridoxal phosphate binding"/>
    <property type="evidence" value="ECO:0007669"/>
    <property type="project" value="InterPro"/>
</dbReference>
<dbReference type="EC" id="2.6.1.22" evidence="3"/>
<accession>A0A8S0YXK4</accession>